<accession>A0A7X0RMN9</accession>
<reference evidence="3 4" key="1">
    <citation type="submission" date="2020-08" db="EMBL/GenBank/DDBJ databases">
        <title>Cohnella phylogeny.</title>
        <authorList>
            <person name="Dunlap C."/>
        </authorList>
    </citation>
    <scope>NUCLEOTIDE SEQUENCE [LARGE SCALE GENOMIC DNA]</scope>
    <source>
        <strain evidence="3 4">DSM 28246</strain>
    </source>
</reference>
<dbReference type="Pfam" id="PF13411">
    <property type="entry name" value="MerR_1"/>
    <property type="match status" value="1"/>
</dbReference>
<dbReference type="GO" id="GO:0003677">
    <property type="term" value="F:DNA binding"/>
    <property type="evidence" value="ECO:0007669"/>
    <property type="project" value="UniProtKB-KW"/>
</dbReference>
<dbReference type="SUPFAM" id="SSF46955">
    <property type="entry name" value="Putative DNA-binding domain"/>
    <property type="match status" value="1"/>
</dbReference>
<dbReference type="SUPFAM" id="SSF55136">
    <property type="entry name" value="Probable bacterial effector-binding domain"/>
    <property type="match status" value="1"/>
</dbReference>
<dbReference type="CDD" id="cd01107">
    <property type="entry name" value="HTH_BmrR"/>
    <property type="match status" value="1"/>
</dbReference>
<name>A0A7X0RMN9_9BACL</name>
<dbReference type="InterPro" id="IPR047057">
    <property type="entry name" value="MerR_fam"/>
</dbReference>
<dbReference type="Gene3D" id="3.20.80.10">
    <property type="entry name" value="Regulatory factor, effector binding domain"/>
    <property type="match status" value="1"/>
</dbReference>
<dbReference type="GO" id="GO:0003700">
    <property type="term" value="F:DNA-binding transcription factor activity"/>
    <property type="evidence" value="ECO:0007669"/>
    <property type="project" value="InterPro"/>
</dbReference>
<evidence type="ECO:0000313" key="3">
    <source>
        <dbReference type="EMBL" id="MBB6670191.1"/>
    </source>
</evidence>
<dbReference type="SMART" id="SM00422">
    <property type="entry name" value="HTH_MERR"/>
    <property type="match status" value="1"/>
</dbReference>
<dbReference type="PANTHER" id="PTHR30204">
    <property type="entry name" value="REDOX-CYCLING DRUG-SENSING TRANSCRIPTIONAL ACTIVATOR SOXR"/>
    <property type="match status" value="1"/>
</dbReference>
<protein>
    <submittedName>
        <fullName evidence="3">MerR family transcriptional regulator</fullName>
    </submittedName>
</protein>
<dbReference type="PANTHER" id="PTHR30204:SF97">
    <property type="entry name" value="MERR FAMILY REGULATORY PROTEIN"/>
    <property type="match status" value="1"/>
</dbReference>
<feature type="domain" description="HTH merR-type" evidence="2">
    <location>
        <begin position="1"/>
        <end position="71"/>
    </location>
</feature>
<dbReference type="InterPro" id="IPR000551">
    <property type="entry name" value="MerR-type_HTH_dom"/>
</dbReference>
<evidence type="ECO:0000313" key="4">
    <source>
        <dbReference type="Proteomes" id="UP000547209"/>
    </source>
</evidence>
<keyword evidence="1" id="KW-0238">DNA-binding</keyword>
<dbReference type="Proteomes" id="UP000547209">
    <property type="component" value="Unassembled WGS sequence"/>
</dbReference>
<dbReference type="SMART" id="SM00871">
    <property type="entry name" value="AraC_E_bind"/>
    <property type="match status" value="1"/>
</dbReference>
<gene>
    <name evidence="3" type="ORF">H7C19_05770</name>
</gene>
<sequence>MLRIGEFASLNKVSVKTLRYYDEVGLLKPAHIDEQTGYRYYSAQQLPQLHRILMLRDFGFSLQQIATLLGSGQADRIVLAMLEQRAGEIEDAIRSEQDQLSRIRALMGGIRSGFGQAPGALEVLVKEVPALPVLSLRDTLSDYGQQGRLWEELVGYAQRYGMAIGTAIALYGHTAEEGERLAVDAYDPNDKADDEADDVSDGVPIEVALPLGEPVPPENGRIRVRQLPAVSEMACVIQRGGHAELRQAYASLQDWMERGSYRPSGPAREIHHVGFKETLDVSEHLTEVQIPLSRPEAH</sequence>
<proteinExistence type="predicted"/>
<evidence type="ECO:0000256" key="1">
    <source>
        <dbReference type="ARBA" id="ARBA00023125"/>
    </source>
</evidence>
<dbReference type="InterPro" id="IPR010499">
    <property type="entry name" value="AraC_E-bd"/>
</dbReference>
<dbReference type="PROSITE" id="PS50937">
    <property type="entry name" value="HTH_MERR_2"/>
    <property type="match status" value="1"/>
</dbReference>
<dbReference type="Gene3D" id="1.10.1660.10">
    <property type="match status" value="1"/>
</dbReference>
<dbReference type="EMBL" id="JACJVP010000007">
    <property type="protein sequence ID" value="MBB6670191.1"/>
    <property type="molecule type" value="Genomic_DNA"/>
</dbReference>
<dbReference type="InterPro" id="IPR009061">
    <property type="entry name" value="DNA-bd_dom_put_sf"/>
</dbReference>
<dbReference type="AlphaFoldDB" id="A0A7X0RMN9"/>
<evidence type="ECO:0000259" key="2">
    <source>
        <dbReference type="PROSITE" id="PS50937"/>
    </source>
</evidence>
<keyword evidence="4" id="KW-1185">Reference proteome</keyword>
<dbReference type="RefSeq" id="WP_185141637.1">
    <property type="nucleotide sequence ID" value="NZ_JACJVP010000007.1"/>
</dbReference>
<comment type="caution">
    <text evidence="3">The sequence shown here is derived from an EMBL/GenBank/DDBJ whole genome shotgun (WGS) entry which is preliminary data.</text>
</comment>
<dbReference type="InterPro" id="IPR011256">
    <property type="entry name" value="Reg_factor_effector_dom_sf"/>
</dbReference>
<organism evidence="3 4">
    <name type="scientific">Cohnella nanjingensis</name>
    <dbReference type="NCBI Taxonomy" id="1387779"/>
    <lineage>
        <taxon>Bacteria</taxon>
        <taxon>Bacillati</taxon>
        <taxon>Bacillota</taxon>
        <taxon>Bacilli</taxon>
        <taxon>Bacillales</taxon>
        <taxon>Paenibacillaceae</taxon>
        <taxon>Cohnella</taxon>
    </lineage>
</organism>